<dbReference type="PANTHER" id="PTHR10472">
    <property type="entry name" value="D-TYROSYL-TRNA TYR DEACYLASE"/>
    <property type="match status" value="1"/>
</dbReference>
<comment type="subunit">
    <text evidence="2">Homodimer.</text>
</comment>
<evidence type="ECO:0000313" key="3">
    <source>
        <dbReference type="EMBL" id="WXA97272.1"/>
    </source>
</evidence>
<dbReference type="InterPro" id="IPR023509">
    <property type="entry name" value="DTD-like_sf"/>
</dbReference>
<protein>
    <recommendedName>
        <fullName evidence="2">D-aminoacyl-tRNA deacylase</fullName>
        <shortName evidence="2">DTD</shortName>
        <ecNumber evidence="2">3.1.1.96</ecNumber>
    </recommendedName>
    <alternativeName>
        <fullName evidence="2">Gly-tRNA(Ala) deacylase</fullName>
        <ecNumber evidence="2">3.1.1.-</ecNumber>
    </alternativeName>
</protein>
<dbReference type="EMBL" id="CP089982">
    <property type="protein sequence ID" value="WXA97272.1"/>
    <property type="molecule type" value="Genomic_DNA"/>
</dbReference>
<comment type="similarity">
    <text evidence="1 2">Belongs to the DTD family.</text>
</comment>
<organism evidence="3 4">
    <name type="scientific">Pendulispora brunnea</name>
    <dbReference type="NCBI Taxonomy" id="2905690"/>
    <lineage>
        <taxon>Bacteria</taxon>
        <taxon>Pseudomonadati</taxon>
        <taxon>Myxococcota</taxon>
        <taxon>Myxococcia</taxon>
        <taxon>Myxococcales</taxon>
        <taxon>Sorangiineae</taxon>
        <taxon>Pendulisporaceae</taxon>
        <taxon>Pendulispora</taxon>
    </lineage>
</organism>
<dbReference type="Gene3D" id="3.50.80.10">
    <property type="entry name" value="D-tyrosyl-tRNA(Tyr) deacylase"/>
    <property type="match status" value="1"/>
</dbReference>
<dbReference type="Proteomes" id="UP001379533">
    <property type="component" value="Chromosome"/>
</dbReference>
<sequence>MRAVIQRVSSARVEVDGEVTGAIEHGLLVYLGIGRGDGPKDSAFLLEKIVNARIFENAEGKFDKSLLDVGGALLVVSQFTLYGDLRRGRRPSFDSALPPEEAESMYDAFVRDARTRGLTVATGRFRAHMHVFSVNDGPVTLLLDSAT</sequence>
<accession>A0ABZ2KF30</accession>
<dbReference type="GO" id="GO:0051499">
    <property type="term" value="F:D-aminoacyl-tRNA deacylase activity"/>
    <property type="evidence" value="ECO:0007669"/>
    <property type="project" value="UniProtKB-EC"/>
</dbReference>
<evidence type="ECO:0000256" key="2">
    <source>
        <dbReference type="HAMAP-Rule" id="MF_00518"/>
    </source>
</evidence>
<dbReference type="EC" id="3.1.1.-" evidence="2"/>
<dbReference type="CDD" id="cd00563">
    <property type="entry name" value="Dtyr_deacylase"/>
    <property type="match status" value="1"/>
</dbReference>
<comment type="function">
    <text evidence="2">An aminoacyl-tRNA editing enzyme that deacylates mischarged D-aminoacyl-tRNAs. Also deacylates mischarged glycyl-tRNA(Ala), protecting cells against glycine mischarging by AlaRS. Acts via tRNA-based rather than protein-based catalysis; rejects L-amino acids rather than detecting D-amino acids in the active site. By recycling D-aminoacyl-tRNA to D-amino acids and free tRNA molecules, this enzyme counteracts the toxicity associated with the formation of D-aminoacyl-tRNA entities in vivo and helps enforce protein L-homochirality.</text>
</comment>
<keyword evidence="2" id="KW-0963">Cytoplasm</keyword>
<feature type="short sequence motif" description="Gly-cisPro motif, important for rejection of L-amino acids" evidence="2">
    <location>
        <begin position="137"/>
        <end position="138"/>
    </location>
</feature>
<gene>
    <name evidence="2 3" type="primary">dtd</name>
    <name evidence="3" type="ORF">LZC95_10535</name>
</gene>
<keyword evidence="4" id="KW-1185">Reference proteome</keyword>
<comment type="subcellular location">
    <subcellularLocation>
        <location evidence="2">Cytoplasm</location>
    </subcellularLocation>
</comment>
<reference evidence="3 4" key="1">
    <citation type="submission" date="2021-12" db="EMBL/GenBank/DDBJ databases">
        <title>Discovery of the Pendulisporaceae a myxobacterial family with distinct sporulation behavior and unique specialized metabolism.</title>
        <authorList>
            <person name="Garcia R."/>
            <person name="Popoff A."/>
            <person name="Bader C.D."/>
            <person name="Loehr J."/>
            <person name="Walesch S."/>
            <person name="Walt C."/>
            <person name="Boldt J."/>
            <person name="Bunk B."/>
            <person name="Haeckl F.J.F.P.J."/>
            <person name="Gunesch A.P."/>
            <person name="Birkelbach J."/>
            <person name="Nuebel U."/>
            <person name="Pietschmann T."/>
            <person name="Bach T."/>
            <person name="Mueller R."/>
        </authorList>
    </citation>
    <scope>NUCLEOTIDE SEQUENCE [LARGE SCALE GENOMIC DNA]</scope>
    <source>
        <strain evidence="3 4">MSr12523</strain>
    </source>
</reference>
<dbReference type="Pfam" id="PF02580">
    <property type="entry name" value="Tyr_Deacylase"/>
    <property type="match status" value="1"/>
</dbReference>
<dbReference type="EC" id="3.1.1.96" evidence="2"/>
<evidence type="ECO:0000313" key="4">
    <source>
        <dbReference type="Proteomes" id="UP001379533"/>
    </source>
</evidence>
<dbReference type="SUPFAM" id="SSF69500">
    <property type="entry name" value="DTD-like"/>
    <property type="match status" value="1"/>
</dbReference>
<dbReference type="NCBIfam" id="TIGR00256">
    <property type="entry name" value="D-aminoacyl-tRNA deacylase"/>
    <property type="match status" value="1"/>
</dbReference>
<comment type="domain">
    <text evidence="2">A Gly-cisPro motif from one monomer fits into the active site of the other monomer to allow specific chiral rejection of L-amino acids.</text>
</comment>
<keyword evidence="2" id="KW-0694">RNA-binding</keyword>
<comment type="catalytic activity">
    <reaction evidence="2">
        <text>a D-aminoacyl-tRNA + H2O = a tRNA + a D-alpha-amino acid + H(+)</text>
        <dbReference type="Rhea" id="RHEA:13953"/>
        <dbReference type="Rhea" id="RHEA-COMP:10123"/>
        <dbReference type="Rhea" id="RHEA-COMP:10124"/>
        <dbReference type="ChEBI" id="CHEBI:15377"/>
        <dbReference type="ChEBI" id="CHEBI:15378"/>
        <dbReference type="ChEBI" id="CHEBI:59871"/>
        <dbReference type="ChEBI" id="CHEBI:78442"/>
        <dbReference type="ChEBI" id="CHEBI:79333"/>
        <dbReference type="EC" id="3.1.1.96"/>
    </reaction>
</comment>
<dbReference type="RefSeq" id="WP_394847887.1">
    <property type="nucleotide sequence ID" value="NZ_CP089982.1"/>
</dbReference>
<dbReference type="PANTHER" id="PTHR10472:SF5">
    <property type="entry name" value="D-AMINOACYL-TRNA DEACYLASE 1"/>
    <property type="match status" value="1"/>
</dbReference>
<proteinExistence type="inferred from homology"/>
<comment type="catalytic activity">
    <reaction evidence="2">
        <text>glycyl-tRNA(Ala) + H2O = tRNA(Ala) + glycine + H(+)</text>
        <dbReference type="Rhea" id="RHEA:53744"/>
        <dbReference type="Rhea" id="RHEA-COMP:9657"/>
        <dbReference type="Rhea" id="RHEA-COMP:13640"/>
        <dbReference type="ChEBI" id="CHEBI:15377"/>
        <dbReference type="ChEBI" id="CHEBI:15378"/>
        <dbReference type="ChEBI" id="CHEBI:57305"/>
        <dbReference type="ChEBI" id="CHEBI:78442"/>
        <dbReference type="ChEBI" id="CHEBI:78522"/>
    </reaction>
</comment>
<dbReference type="InterPro" id="IPR003732">
    <property type="entry name" value="Daa-tRNA_deacyls_DTD"/>
</dbReference>
<name>A0ABZ2KF30_9BACT</name>
<keyword evidence="2 3" id="KW-0378">Hydrolase</keyword>
<keyword evidence="2" id="KW-0820">tRNA-binding</keyword>
<dbReference type="HAMAP" id="MF_00518">
    <property type="entry name" value="Deacylase_Dtd"/>
    <property type="match status" value="1"/>
</dbReference>
<evidence type="ECO:0000256" key="1">
    <source>
        <dbReference type="ARBA" id="ARBA00009673"/>
    </source>
</evidence>